<reference evidence="2 3" key="1">
    <citation type="submission" date="2016-10" db="EMBL/GenBank/DDBJ databases">
        <authorList>
            <person name="de Groot N.N."/>
        </authorList>
    </citation>
    <scope>NUCLEOTIDE SEQUENCE [LARGE SCALE GENOMIC DNA]</scope>
    <source>
        <strain evidence="2 3">DSM 43067</strain>
    </source>
</reference>
<evidence type="ECO:0000313" key="3">
    <source>
        <dbReference type="Proteomes" id="UP000183413"/>
    </source>
</evidence>
<name>A0A1I5MHI6_9ACTN</name>
<dbReference type="SUPFAM" id="SSF52540">
    <property type="entry name" value="P-loop containing nucleoside triphosphate hydrolases"/>
    <property type="match status" value="1"/>
</dbReference>
<evidence type="ECO:0000313" key="2">
    <source>
        <dbReference type="EMBL" id="SFP08777.1"/>
    </source>
</evidence>
<feature type="region of interest" description="Disordered" evidence="1">
    <location>
        <begin position="259"/>
        <end position="360"/>
    </location>
</feature>
<proteinExistence type="predicted"/>
<dbReference type="InterPro" id="IPR027417">
    <property type="entry name" value="P-loop_NTPase"/>
</dbReference>
<sequence>MRVAALDRVRTLLSCLAADPRLGGVLFYDLDPFLLAPLARLLTGVLPGSPATVVLGPGSADEGLWVRMRPDGDALRLAPGPLAAADGAVVLVPDLGQADPAVARIAVTLAGADAAAVEMRGYSRRWRPRTWWLAAASRAEVATVSPHLLDRFPIRVEAGRLLAEWTRAADAVRRTTRADEESALLHAVPPLEAAPDGPPLAEDALRRVPVLLPPGPGRRRDLALARIARTVAGFAGAARTGAAHVDEAAALLGIAVPGGGSGTPPVPEPPPDGPGPLAPRRPEREPTGARARSETVAPGAGRRVATRTGEPVTLPDAAAAGPWPYPEDDPGALPRLGALRPPPGRRTRAGRLRGRPVGVRPASGPRDLAIVATVVEAAKFQAVRRAHRPDAPPGLLISPADLRRPRRAAEPGAALVLVLDHSCWRHFDRGPGLAAFLRAAHRDDAAVTVIEFGHRDTPGELAAVRYRARTLLDPRLPVSLRRRPGRATPLAHGLDLAVAELRRLLRRGPVPVSLVVATDGRGNVPLDGSLLGEVRGPVGDRGVRDALRAAAPVRSLPGVRTAVLAPDEGRYGSLPFELADALGGSVIIAPPRDGGT</sequence>
<evidence type="ECO:0000256" key="1">
    <source>
        <dbReference type="SAM" id="MobiDB-lite"/>
    </source>
</evidence>
<dbReference type="Proteomes" id="UP000183413">
    <property type="component" value="Unassembled WGS sequence"/>
</dbReference>
<protein>
    <submittedName>
        <fullName evidence="2">Protoporphyrin IX magnesium-chelatase</fullName>
    </submittedName>
</protein>
<feature type="compositionally biased region" description="Basic residues" evidence="1">
    <location>
        <begin position="343"/>
        <end position="354"/>
    </location>
</feature>
<dbReference type="EMBL" id="FOVH01000011">
    <property type="protein sequence ID" value="SFP08777.1"/>
    <property type="molecule type" value="Genomic_DNA"/>
</dbReference>
<dbReference type="STRING" id="1993.SAMN04489713_111290"/>
<dbReference type="eggNOG" id="COG1240">
    <property type="taxonomic scope" value="Bacteria"/>
</dbReference>
<keyword evidence="3" id="KW-1185">Reference proteome</keyword>
<feature type="compositionally biased region" description="Pro residues" evidence="1">
    <location>
        <begin position="264"/>
        <end position="279"/>
    </location>
</feature>
<dbReference type="InParanoid" id="A0A1I5MHI6"/>
<dbReference type="AlphaFoldDB" id="A0A1I5MHI6"/>
<accession>A0A1I5MHI6</accession>
<gene>
    <name evidence="2" type="ORF">SAMN04489713_111290</name>
</gene>
<organism evidence="2 3">
    <name type="scientific">Actinomadura madurae</name>
    <dbReference type="NCBI Taxonomy" id="1993"/>
    <lineage>
        <taxon>Bacteria</taxon>
        <taxon>Bacillati</taxon>
        <taxon>Actinomycetota</taxon>
        <taxon>Actinomycetes</taxon>
        <taxon>Streptosporangiales</taxon>
        <taxon>Thermomonosporaceae</taxon>
        <taxon>Actinomadura</taxon>
    </lineage>
</organism>
<feature type="compositionally biased region" description="Basic and acidic residues" evidence="1">
    <location>
        <begin position="280"/>
        <end position="293"/>
    </location>
</feature>